<dbReference type="RefSeq" id="WP_000871114.1">
    <property type="nucleotide sequence ID" value="NZ_BPLB01000003.1"/>
</dbReference>
<dbReference type="EMBL" id="JARPRV010000011">
    <property type="protein sequence ID" value="MDG0943159.1"/>
    <property type="molecule type" value="Genomic_DNA"/>
</dbReference>
<dbReference type="Proteomes" id="UP001221338">
    <property type="component" value="Unassembled WGS sequence"/>
</dbReference>
<accession>A0ABT6DYA8</accession>
<organism evidence="1 2">
    <name type="scientific">Bacillus paranthracis</name>
    <dbReference type="NCBI Taxonomy" id="2026186"/>
    <lineage>
        <taxon>Bacteria</taxon>
        <taxon>Bacillati</taxon>
        <taxon>Bacillota</taxon>
        <taxon>Bacilli</taxon>
        <taxon>Bacillales</taxon>
        <taxon>Bacillaceae</taxon>
        <taxon>Bacillus</taxon>
        <taxon>Bacillus cereus group</taxon>
    </lineage>
</organism>
<comment type="caution">
    <text evidence="1">The sequence shown here is derived from an EMBL/GenBank/DDBJ whole genome shotgun (WGS) entry which is preliminary data.</text>
</comment>
<sequence>MKWIDVGFISCIVKKEKACPSRSIKKGHAFSFIPAALTPGKNKTE</sequence>
<evidence type="ECO:0000313" key="1">
    <source>
        <dbReference type="EMBL" id="MDG0943159.1"/>
    </source>
</evidence>
<reference evidence="1 2" key="1">
    <citation type="submission" date="2023-03" db="EMBL/GenBank/DDBJ databases">
        <title>Genetic diversity of Bacillus cereus sensu lato isolates from Slovenia.</title>
        <authorList>
            <person name="Abdelli M."/>
        </authorList>
    </citation>
    <scope>NUCLEOTIDE SEQUENCE [LARGE SCALE GENOMIC DNA]</scope>
    <source>
        <strain evidence="1 2">SIBC61B</strain>
    </source>
</reference>
<protein>
    <submittedName>
        <fullName evidence="1">Uncharacterized protein</fullName>
    </submittedName>
</protein>
<gene>
    <name evidence="1" type="ORF">P6U22_18415</name>
</gene>
<evidence type="ECO:0000313" key="2">
    <source>
        <dbReference type="Proteomes" id="UP001221338"/>
    </source>
</evidence>
<proteinExistence type="predicted"/>
<name>A0ABT6DYA8_9BACI</name>
<keyword evidence="2" id="KW-1185">Reference proteome</keyword>